<keyword evidence="3" id="KW-1185">Reference proteome</keyword>
<protein>
    <submittedName>
        <fullName evidence="2">Uncharacterized protein</fullName>
    </submittedName>
</protein>
<organism evidence="2 3">
    <name type="scientific">Fukomys damarensis</name>
    <name type="common">Damaraland mole rat</name>
    <name type="synonym">Cryptomys damarensis</name>
    <dbReference type="NCBI Taxonomy" id="885580"/>
    <lineage>
        <taxon>Eukaryota</taxon>
        <taxon>Metazoa</taxon>
        <taxon>Chordata</taxon>
        <taxon>Craniata</taxon>
        <taxon>Vertebrata</taxon>
        <taxon>Euteleostomi</taxon>
        <taxon>Mammalia</taxon>
        <taxon>Eutheria</taxon>
        <taxon>Euarchontoglires</taxon>
        <taxon>Glires</taxon>
        <taxon>Rodentia</taxon>
        <taxon>Hystricomorpha</taxon>
        <taxon>Bathyergidae</taxon>
        <taxon>Fukomys</taxon>
    </lineage>
</organism>
<dbReference type="Proteomes" id="UP000028990">
    <property type="component" value="Unassembled WGS sequence"/>
</dbReference>
<dbReference type="EMBL" id="KN125101">
    <property type="protein sequence ID" value="KFO19316.1"/>
    <property type="molecule type" value="Genomic_DNA"/>
</dbReference>
<feature type="region of interest" description="Disordered" evidence="1">
    <location>
        <begin position="1"/>
        <end position="43"/>
    </location>
</feature>
<feature type="region of interest" description="Disordered" evidence="1">
    <location>
        <begin position="73"/>
        <end position="97"/>
    </location>
</feature>
<gene>
    <name evidence="2" type="ORF">H920_19247</name>
</gene>
<evidence type="ECO:0000256" key="1">
    <source>
        <dbReference type="SAM" id="MobiDB-lite"/>
    </source>
</evidence>
<evidence type="ECO:0000313" key="3">
    <source>
        <dbReference type="Proteomes" id="UP000028990"/>
    </source>
</evidence>
<dbReference type="AlphaFoldDB" id="A0A091D911"/>
<reference evidence="2 3" key="1">
    <citation type="submission" date="2013-11" db="EMBL/GenBank/DDBJ databases">
        <title>The Damaraland mole rat (Fukomys damarensis) genome and evolution of African mole rats.</title>
        <authorList>
            <person name="Gladyshev V.N."/>
            <person name="Fang X."/>
        </authorList>
    </citation>
    <scope>NUCLEOTIDE SEQUENCE [LARGE SCALE GENOMIC DNA]</scope>
    <source>
        <tissue evidence="2">Liver</tissue>
    </source>
</reference>
<name>A0A091D911_FUKDA</name>
<feature type="compositionally biased region" description="Basic and acidic residues" evidence="1">
    <location>
        <begin position="1"/>
        <end position="28"/>
    </location>
</feature>
<sequence length="97" mass="11276">MREEEKQRDLERVEPEKADGRRREEVGKENYSGEGVHGSEHTETSELKITVLNKYFVMRFAFTDDLMPTSPMYSTRGNPAKAAIPERIPNPKEIQFF</sequence>
<proteinExistence type="predicted"/>
<evidence type="ECO:0000313" key="2">
    <source>
        <dbReference type="EMBL" id="KFO19316.1"/>
    </source>
</evidence>
<accession>A0A091D911</accession>